<dbReference type="OrthoDB" id="417450at2759"/>
<sequence length="87" mass="10249">VKTIADYPQIKDGTKLNLVPKQQRMTNTGKLEEIIIKHVQQHYSTEDTVKIMKEFMKEFNCSLSQYSLEDYEHFAKSLLPEEQQKSQ</sequence>
<feature type="non-terminal residue" evidence="1">
    <location>
        <position position="1"/>
    </location>
</feature>
<protein>
    <submittedName>
        <fullName evidence="1">Uncharacterized protein</fullName>
    </submittedName>
</protein>
<keyword evidence="2" id="KW-1185">Reference proteome</keyword>
<accession>A0A5E4N9X4</accession>
<dbReference type="AlphaFoldDB" id="A0A5E4N9X4"/>
<name>A0A5E4N9X4_9HEMI</name>
<evidence type="ECO:0000313" key="1">
    <source>
        <dbReference type="EMBL" id="VVC41494.1"/>
    </source>
</evidence>
<dbReference type="EMBL" id="CABPRJ010001919">
    <property type="protein sequence ID" value="VVC41494.1"/>
    <property type="molecule type" value="Genomic_DNA"/>
</dbReference>
<proteinExistence type="predicted"/>
<organism evidence="1 2">
    <name type="scientific">Cinara cedri</name>
    <dbReference type="NCBI Taxonomy" id="506608"/>
    <lineage>
        <taxon>Eukaryota</taxon>
        <taxon>Metazoa</taxon>
        <taxon>Ecdysozoa</taxon>
        <taxon>Arthropoda</taxon>
        <taxon>Hexapoda</taxon>
        <taxon>Insecta</taxon>
        <taxon>Pterygota</taxon>
        <taxon>Neoptera</taxon>
        <taxon>Paraneoptera</taxon>
        <taxon>Hemiptera</taxon>
        <taxon>Sternorrhyncha</taxon>
        <taxon>Aphidomorpha</taxon>
        <taxon>Aphidoidea</taxon>
        <taxon>Aphididae</taxon>
        <taxon>Lachninae</taxon>
        <taxon>Cinara</taxon>
    </lineage>
</organism>
<evidence type="ECO:0000313" key="2">
    <source>
        <dbReference type="Proteomes" id="UP000325440"/>
    </source>
</evidence>
<dbReference type="Proteomes" id="UP000325440">
    <property type="component" value="Unassembled WGS sequence"/>
</dbReference>
<reference evidence="1 2" key="1">
    <citation type="submission" date="2019-08" db="EMBL/GenBank/DDBJ databases">
        <authorList>
            <person name="Alioto T."/>
            <person name="Alioto T."/>
            <person name="Gomez Garrido J."/>
        </authorList>
    </citation>
    <scope>NUCLEOTIDE SEQUENCE [LARGE SCALE GENOMIC DNA]</scope>
</reference>
<gene>
    <name evidence="1" type="ORF">CINCED_3A004263</name>
</gene>